<feature type="region of interest" description="Disordered" evidence="1">
    <location>
        <begin position="644"/>
        <end position="686"/>
    </location>
</feature>
<feature type="region of interest" description="Disordered" evidence="1">
    <location>
        <begin position="379"/>
        <end position="401"/>
    </location>
</feature>
<gene>
    <name evidence="3" type="ORF">CU098_012890</name>
</gene>
<keyword evidence="2" id="KW-0472">Membrane</keyword>
<name>A0A367KVR7_RHIST</name>
<comment type="caution">
    <text evidence="3">The sequence shown here is derived from an EMBL/GenBank/DDBJ whole genome shotgun (WGS) entry which is preliminary data.</text>
</comment>
<keyword evidence="2" id="KW-1133">Transmembrane helix</keyword>
<feature type="region of interest" description="Disordered" evidence="1">
    <location>
        <begin position="758"/>
        <end position="777"/>
    </location>
</feature>
<keyword evidence="2" id="KW-0812">Transmembrane</keyword>
<dbReference type="EMBL" id="PJQM01000207">
    <property type="protein sequence ID" value="RCI06200.1"/>
    <property type="molecule type" value="Genomic_DNA"/>
</dbReference>
<feature type="compositionally biased region" description="Low complexity" evidence="1">
    <location>
        <begin position="245"/>
        <end position="255"/>
    </location>
</feature>
<feature type="compositionally biased region" description="Polar residues" evidence="1">
    <location>
        <begin position="719"/>
        <end position="748"/>
    </location>
</feature>
<protein>
    <submittedName>
        <fullName evidence="3">Uncharacterized protein</fullName>
    </submittedName>
</protein>
<accession>A0A367KVR7</accession>
<feature type="region of interest" description="Disordered" evidence="1">
    <location>
        <begin position="418"/>
        <end position="455"/>
    </location>
</feature>
<feature type="region of interest" description="Disordered" evidence="1">
    <location>
        <begin position="227"/>
        <end position="268"/>
    </location>
</feature>
<evidence type="ECO:0000256" key="1">
    <source>
        <dbReference type="SAM" id="MobiDB-lite"/>
    </source>
</evidence>
<feature type="compositionally biased region" description="Basic and acidic residues" evidence="1">
    <location>
        <begin position="760"/>
        <end position="777"/>
    </location>
</feature>
<reference evidence="3 4" key="1">
    <citation type="journal article" date="2018" name="G3 (Bethesda)">
        <title>Phylogenetic and Phylogenomic Definition of Rhizopus Species.</title>
        <authorList>
            <person name="Gryganskyi A.P."/>
            <person name="Golan J."/>
            <person name="Dolatabadi S."/>
            <person name="Mondo S."/>
            <person name="Robb S."/>
            <person name="Idnurm A."/>
            <person name="Muszewska A."/>
            <person name="Steczkiewicz K."/>
            <person name="Masonjones S."/>
            <person name="Liao H.L."/>
            <person name="Gajdeczka M.T."/>
            <person name="Anike F."/>
            <person name="Vuek A."/>
            <person name="Anishchenko I.M."/>
            <person name="Voigt K."/>
            <person name="de Hoog G.S."/>
            <person name="Smith M.E."/>
            <person name="Heitman J."/>
            <person name="Vilgalys R."/>
            <person name="Stajich J.E."/>
        </authorList>
    </citation>
    <scope>NUCLEOTIDE SEQUENCE [LARGE SCALE GENOMIC DNA]</scope>
    <source>
        <strain evidence="3 4">LSU 92-RS-03</strain>
    </source>
</reference>
<dbReference type="AlphaFoldDB" id="A0A367KVR7"/>
<feature type="compositionally biased region" description="Low complexity" evidence="1">
    <location>
        <begin position="388"/>
        <end position="401"/>
    </location>
</feature>
<proteinExistence type="predicted"/>
<evidence type="ECO:0000313" key="4">
    <source>
        <dbReference type="Proteomes" id="UP000253551"/>
    </source>
</evidence>
<feature type="compositionally biased region" description="Low complexity" evidence="1">
    <location>
        <begin position="442"/>
        <end position="454"/>
    </location>
</feature>
<keyword evidence="4" id="KW-1185">Reference proteome</keyword>
<feature type="transmembrane region" description="Helical" evidence="2">
    <location>
        <begin position="18"/>
        <end position="39"/>
    </location>
</feature>
<evidence type="ECO:0000256" key="2">
    <source>
        <dbReference type="SAM" id="Phobius"/>
    </source>
</evidence>
<dbReference type="Proteomes" id="UP000253551">
    <property type="component" value="Unassembled WGS sequence"/>
</dbReference>
<organism evidence="3 4">
    <name type="scientific">Rhizopus stolonifer</name>
    <name type="common">Rhizopus nigricans</name>
    <dbReference type="NCBI Taxonomy" id="4846"/>
    <lineage>
        <taxon>Eukaryota</taxon>
        <taxon>Fungi</taxon>
        <taxon>Fungi incertae sedis</taxon>
        <taxon>Mucoromycota</taxon>
        <taxon>Mucoromycotina</taxon>
        <taxon>Mucoromycetes</taxon>
        <taxon>Mucorales</taxon>
        <taxon>Mucorineae</taxon>
        <taxon>Rhizopodaceae</taxon>
        <taxon>Rhizopus</taxon>
    </lineage>
</organism>
<feature type="region of interest" description="Disordered" evidence="1">
    <location>
        <begin position="711"/>
        <end position="748"/>
    </location>
</feature>
<dbReference type="STRING" id="4846.A0A367KVR7"/>
<evidence type="ECO:0000313" key="3">
    <source>
        <dbReference type="EMBL" id="RCI06200.1"/>
    </source>
</evidence>
<dbReference type="OrthoDB" id="2260962at2759"/>
<sequence>MNSPTKNDDASFLTVTPIWSIVVIVVLGVMVIIFAVVFIRRFRKRYHVHVNNVEKKPSIESLATLVTRQQQKNQQAHTLKPTIKTLEADPEKLRNSFITTTASATQPQQSPEIKISLPLPPPSTSFFSDKMELDGHSSDLYDMYSSSKKDKNRQSTHNNGFISIDLDSFSNAAANIHRKASTMKKSLYQSMRKPNGGVKPTLAQQIFAQEPKQEAGENSHQVAFKLNSEEDLPNLEKVNDESTVKPKSSLSSPVKTTRDNSSDNEEPALAAKRIIRSASRKARARSMILNPDQLPQLTPKQESQKYATVRSSRVQMGGEQVTISSGSVRRLVRQSILVPEESFPPMSSEEIALPATLTRGKQQSNANAMDISKWWEGDKKEEAKKTPETATQALSSSGSSYSVAPQYRASLNNSSGSALFQDEELPKSVSRHNSTKKGTMGKNALKTLTTNATNGMNKSLRGLFEQSSSLTNINKVVPSDSQKMELDFEEENQSLASISRQNSRKTTYLSQRNLEHTSKYSISSEGKKKESIESSQKVEADAVIMRQSLSFTAQGGSQDTLFEDKEVNSIRKALQSTWNESSIMKENESDLDYTFDFDSTGAGSMQPLGANKPSSSRQSLLTKSLITQQAKRTTELMRSSVPLQEEAMVSSAPEPVASFSSSTIRTVVPDREHDSKNRLSGTMNGSNKILATSFGDEPSIFLDRFTSHNGDDNSHLHSRQSSGGNSTSTAVRISGGYPSSTWNGRGQKNVASRLSVTQIVKEEPKETKGAPSEDKRGFFSTMRKDKKTRGGIPWMASEMTPAQIERNKYLNGST</sequence>
<feature type="compositionally biased region" description="Basic and acidic residues" evidence="1">
    <location>
        <begin position="668"/>
        <end position="677"/>
    </location>
</feature>